<feature type="active site" evidence="9">
    <location>
        <position position="11"/>
    </location>
</feature>
<feature type="domain" description="GHMP kinase C-terminal" evidence="11">
    <location>
        <begin position="206"/>
        <end position="279"/>
    </location>
</feature>
<evidence type="ECO:0000256" key="9">
    <source>
        <dbReference type="HAMAP-Rule" id="MF_00061"/>
    </source>
</evidence>
<sequence length="303" mass="30912">MSVVVVRTPAKVNLALMVGPRRPDGFHDLACVYQAVSLFDDVRATLAPAGEFTVTVTGVGAAQVPVDASNLAIRAARLLAERTGVDAGVRFEIRKGIPVAGGMAGGSSDAAAALVACDALWNTGLDRSRLVELAAELGSDVPFCLVGGTAVGSGHGEVVTPALARGHYNWVFCLDTEGMSTPEVYAELDRMRGDLVVLPPRVPGPLMAALRSGDTEGVGRALANDLQPAALRRRPRLAGLLGAGVEYGAVGAIVSGSGPTCAFLARDADHAADLAARLSGSGLCASVRIATGPVPGARIVSEQ</sequence>
<feature type="active site" evidence="9">
    <location>
        <position position="140"/>
    </location>
</feature>
<dbReference type="PANTHER" id="PTHR43527:SF2">
    <property type="entry name" value="4-DIPHOSPHOCYTIDYL-2-C-METHYL-D-ERYTHRITOL KINASE, CHLOROPLASTIC"/>
    <property type="match status" value="1"/>
</dbReference>
<keyword evidence="13" id="KW-1185">Reference proteome</keyword>
<dbReference type="InterPro" id="IPR006204">
    <property type="entry name" value="GHMP_kinase_N_dom"/>
</dbReference>
<dbReference type="InterPro" id="IPR014721">
    <property type="entry name" value="Ribsml_uS5_D2-typ_fold_subgr"/>
</dbReference>
<reference evidence="12 13" key="1">
    <citation type="submission" date="2018-08" db="EMBL/GenBank/DDBJ databases">
        <title>Sequencing the genomes of 1000 actinobacteria strains.</title>
        <authorList>
            <person name="Klenk H.-P."/>
        </authorList>
    </citation>
    <scope>NUCLEOTIDE SEQUENCE [LARGE SCALE GENOMIC DNA]</scope>
    <source>
        <strain evidence="12 13">DSM 22891</strain>
    </source>
</reference>
<dbReference type="GO" id="GO:0016114">
    <property type="term" value="P:terpenoid biosynthetic process"/>
    <property type="evidence" value="ECO:0007669"/>
    <property type="project" value="UniProtKB-UniRule"/>
</dbReference>
<dbReference type="GO" id="GO:0019288">
    <property type="term" value="P:isopentenyl diphosphate biosynthetic process, methylerythritol 4-phosphate pathway"/>
    <property type="evidence" value="ECO:0007669"/>
    <property type="project" value="UniProtKB-UniRule"/>
</dbReference>
<dbReference type="RefSeq" id="WP_115849483.1">
    <property type="nucleotide sequence ID" value="NZ_QTUC01000001.1"/>
</dbReference>
<evidence type="ECO:0000259" key="10">
    <source>
        <dbReference type="Pfam" id="PF00288"/>
    </source>
</evidence>
<comment type="function">
    <text evidence="9">Catalyzes the phosphorylation of the position 2 hydroxy group of 4-diphosphocytidyl-2C-methyl-D-erythritol.</text>
</comment>
<protein>
    <recommendedName>
        <fullName evidence="3 9">4-diphosphocytidyl-2-C-methyl-D-erythritol kinase</fullName>
        <shortName evidence="9">CMK</shortName>
        <ecNumber evidence="2 9">2.7.1.148</ecNumber>
    </recommendedName>
    <alternativeName>
        <fullName evidence="8 9">4-(cytidine-5'-diphospho)-2-C-methyl-D-erythritol kinase</fullName>
    </alternativeName>
</protein>
<evidence type="ECO:0000256" key="6">
    <source>
        <dbReference type="ARBA" id="ARBA00022777"/>
    </source>
</evidence>
<feature type="binding site" evidence="9">
    <location>
        <begin position="98"/>
        <end position="108"/>
    </location>
    <ligand>
        <name>ATP</name>
        <dbReference type="ChEBI" id="CHEBI:30616"/>
    </ligand>
</feature>
<dbReference type="PIRSF" id="PIRSF010376">
    <property type="entry name" value="IspE"/>
    <property type="match status" value="1"/>
</dbReference>
<dbReference type="Pfam" id="PF08544">
    <property type="entry name" value="GHMP_kinases_C"/>
    <property type="match status" value="1"/>
</dbReference>
<dbReference type="Proteomes" id="UP000256485">
    <property type="component" value="Unassembled WGS sequence"/>
</dbReference>
<keyword evidence="9" id="KW-0414">Isoprene biosynthesis</keyword>
<dbReference type="EMBL" id="QTUC01000001">
    <property type="protein sequence ID" value="REF35742.1"/>
    <property type="molecule type" value="Genomic_DNA"/>
</dbReference>
<keyword evidence="4 9" id="KW-0808">Transferase</keyword>
<evidence type="ECO:0000313" key="13">
    <source>
        <dbReference type="Proteomes" id="UP000256485"/>
    </source>
</evidence>
<dbReference type="SUPFAM" id="SSF55060">
    <property type="entry name" value="GHMP Kinase, C-terminal domain"/>
    <property type="match status" value="1"/>
</dbReference>
<evidence type="ECO:0000256" key="8">
    <source>
        <dbReference type="ARBA" id="ARBA00032554"/>
    </source>
</evidence>
<keyword evidence="5 9" id="KW-0547">Nucleotide-binding</keyword>
<dbReference type="EC" id="2.7.1.148" evidence="2 9"/>
<evidence type="ECO:0000256" key="7">
    <source>
        <dbReference type="ARBA" id="ARBA00022840"/>
    </source>
</evidence>
<comment type="catalytic activity">
    <reaction evidence="9">
        <text>4-CDP-2-C-methyl-D-erythritol + ATP = 4-CDP-2-C-methyl-D-erythritol 2-phosphate + ADP + H(+)</text>
        <dbReference type="Rhea" id="RHEA:18437"/>
        <dbReference type="ChEBI" id="CHEBI:15378"/>
        <dbReference type="ChEBI" id="CHEBI:30616"/>
        <dbReference type="ChEBI" id="CHEBI:57823"/>
        <dbReference type="ChEBI" id="CHEBI:57919"/>
        <dbReference type="ChEBI" id="CHEBI:456216"/>
        <dbReference type="EC" id="2.7.1.148"/>
    </reaction>
</comment>
<dbReference type="PANTHER" id="PTHR43527">
    <property type="entry name" value="4-DIPHOSPHOCYTIDYL-2-C-METHYL-D-ERYTHRITOL KINASE, CHLOROPLASTIC"/>
    <property type="match status" value="1"/>
</dbReference>
<dbReference type="HAMAP" id="MF_00061">
    <property type="entry name" value="IspE"/>
    <property type="match status" value="1"/>
</dbReference>
<comment type="pathway">
    <text evidence="9">Isoprenoid biosynthesis; isopentenyl diphosphate biosynthesis via DXP pathway; isopentenyl diphosphate from 1-deoxy-D-xylulose 5-phosphate: step 3/6.</text>
</comment>
<dbReference type="NCBIfam" id="NF002870">
    <property type="entry name" value="PRK03188.1"/>
    <property type="match status" value="1"/>
</dbReference>
<dbReference type="SUPFAM" id="SSF54211">
    <property type="entry name" value="Ribosomal protein S5 domain 2-like"/>
    <property type="match status" value="1"/>
</dbReference>
<comment type="caution">
    <text evidence="12">The sequence shown here is derived from an EMBL/GenBank/DDBJ whole genome shotgun (WGS) entry which is preliminary data.</text>
</comment>
<name>A0A3D9V1S8_THECX</name>
<evidence type="ECO:0000259" key="11">
    <source>
        <dbReference type="Pfam" id="PF08544"/>
    </source>
</evidence>
<dbReference type="UniPathway" id="UPA00056">
    <property type="reaction ID" value="UER00094"/>
</dbReference>
<dbReference type="Gene3D" id="3.30.70.890">
    <property type="entry name" value="GHMP kinase, C-terminal domain"/>
    <property type="match status" value="1"/>
</dbReference>
<evidence type="ECO:0000256" key="1">
    <source>
        <dbReference type="ARBA" id="ARBA00009684"/>
    </source>
</evidence>
<dbReference type="GO" id="GO:0050515">
    <property type="term" value="F:4-(cytidine 5'-diphospho)-2-C-methyl-D-erythritol kinase activity"/>
    <property type="evidence" value="ECO:0007669"/>
    <property type="project" value="UniProtKB-UniRule"/>
</dbReference>
<dbReference type="InterPro" id="IPR013750">
    <property type="entry name" value="GHMP_kinase_C_dom"/>
</dbReference>
<keyword evidence="6 9" id="KW-0418">Kinase</keyword>
<dbReference type="InterPro" id="IPR020568">
    <property type="entry name" value="Ribosomal_Su5_D2-typ_SF"/>
</dbReference>
<gene>
    <name evidence="9" type="primary">ispE</name>
    <name evidence="12" type="ORF">DFJ64_1132</name>
</gene>
<evidence type="ECO:0000313" key="12">
    <source>
        <dbReference type="EMBL" id="REF35742.1"/>
    </source>
</evidence>
<evidence type="ECO:0000256" key="4">
    <source>
        <dbReference type="ARBA" id="ARBA00022679"/>
    </source>
</evidence>
<dbReference type="GO" id="GO:0005524">
    <property type="term" value="F:ATP binding"/>
    <property type="evidence" value="ECO:0007669"/>
    <property type="project" value="UniProtKB-UniRule"/>
</dbReference>
<dbReference type="InterPro" id="IPR036554">
    <property type="entry name" value="GHMP_kinase_C_sf"/>
</dbReference>
<dbReference type="Pfam" id="PF00288">
    <property type="entry name" value="GHMP_kinases_N"/>
    <property type="match status" value="1"/>
</dbReference>
<dbReference type="Gene3D" id="3.30.230.10">
    <property type="match status" value="1"/>
</dbReference>
<proteinExistence type="inferred from homology"/>
<comment type="similarity">
    <text evidence="1 9">Belongs to the GHMP kinase family. IspE subfamily.</text>
</comment>
<evidence type="ECO:0000256" key="5">
    <source>
        <dbReference type="ARBA" id="ARBA00022741"/>
    </source>
</evidence>
<dbReference type="AlphaFoldDB" id="A0A3D9V1S8"/>
<dbReference type="OrthoDB" id="3173073at2"/>
<feature type="domain" description="GHMP kinase N-terminal" evidence="10">
    <location>
        <begin position="70"/>
        <end position="148"/>
    </location>
</feature>
<keyword evidence="7 9" id="KW-0067">ATP-binding</keyword>
<accession>A0A3D9V1S8</accession>
<evidence type="ECO:0000256" key="3">
    <source>
        <dbReference type="ARBA" id="ARBA00017473"/>
    </source>
</evidence>
<organism evidence="12 13">
    <name type="scientific">Thermasporomyces composti</name>
    <dbReference type="NCBI Taxonomy" id="696763"/>
    <lineage>
        <taxon>Bacteria</taxon>
        <taxon>Bacillati</taxon>
        <taxon>Actinomycetota</taxon>
        <taxon>Actinomycetes</taxon>
        <taxon>Propionibacteriales</taxon>
        <taxon>Nocardioidaceae</taxon>
        <taxon>Thermasporomyces</taxon>
    </lineage>
</organism>
<dbReference type="InterPro" id="IPR004424">
    <property type="entry name" value="IspE"/>
</dbReference>
<dbReference type="NCBIfam" id="TIGR00154">
    <property type="entry name" value="ispE"/>
    <property type="match status" value="1"/>
</dbReference>
<evidence type="ECO:0000256" key="2">
    <source>
        <dbReference type="ARBA" id="ARBA00012052"/>
    </source>
</evidence>